<dbReference type="PANTHER" id="PTHR41775:SF1">
    <property type="entry name" value="PEPTIDASE M6-LIKE DOMAIN-CONTAINING PROTEIN"/>
    <property type="match status" value="1"/>
</dbReference>
<dbReference type="SUPFAM" id="SSF55486">
    <property type="entry name" value="Metalloproteases ('zincins'), catalytic domain"/>
    <property type="match status" value="1"/>
</dbReference>
<dbReference type="InterPro" id="IPR008757">
    <property type="entry name" value="Peptidase_M6-like_domain"/>
</dbReference>
<protein>
    <recommendedName>
        <fullName evidence="2">Fibronectin type-III domain-containing protein</fullName>
    </recommendedName>
</protein>
<dbReference type="Pfam" id="PF05547">
    <property type="entry name" value="Peptidase_M6"/>
    <property type="match status" value="1"/>
</dbReference>
<evidence type="ECO:0000313" key="3">
    <source>
        <dbReference type="EMBL" id="GLX79128.1"/>
    </source>
</evidence>
<sequence>MKFKSKLATIAAALGLSCQLALSPLALANQASPHLVLDKQPDGTIIQLRVKGDEHFHWNEDNNGYTIVKHQGWYKYAKKDNNGRLKASSHIVGKANPKALGLQKGLKPSAAVQAESAKKLADNETKQGVLPVGAVNNLVVLIRFADHTSRALPSVNDIDTLFNAVGGDANLAPTGSIRDLYLENSYGQFQLNSTVYAWITLSQTEAYYANGQSGDQTLWEGLREALTELDQTVNFNDFDSDGDGTIDAIAFLHSGYGAEWGGTDADGASQNDRIWSHRWAMQSSAWTSEEGVTVNDYHISPALWSTSGTEIGRIGVIAHETGHFFGLPDLYDTDGGGAGIGSFGLMANSWDFQGTQYCPPHFSPWSKTQLGWYSPQIISSDGEYSLRQAEQNPDVYKITKGFPNGEYLLVENRQNSGFDCTVPQGGLAIWHIDEQTGHNTEGYPGQRRWPENGNHYQVALLQADGAYELEKGTNRGDAGDVFHGQGNNTLNQGPDGYPNTDTYQSGMINQTGNSITSISNSASTMTFCLNNCDTTGGDLPAPTNLTISVQTSGKGKNAIKTASLNWQDNSANEDQFIIERCQETGKGGNKTCSFSTLATVSANTTSFNDTPGSGTFKYRIKAINTTAQSAYSNEVKI</sequence>
<evidence type="ECO:0000259" key="2">
    <source>
        <dbReference type="PROSITE" id="PS50853"/>
    </source>
</evidence>
<dbReference type="PROSITE" id="PS51257">
    <property type="entry name" value="PROKAR_LIPOPROTEIN"/>
    <property type="match status" value="1"/>
</dbReference>
<dbReference type="EMBL" id="BSST01000001">
    <property type="protein sequence ID" value="GLX79128.1"/>
    <property type="molecule type" value="Genomic_DNA"/>
</dbReference>
<feature type="domain" description="Fibronectin type-III" evidence="2">
    <location>
        <begin position="541"/>
        <end position="637"/>
    </location>
</feature>
<proteinExistence type="predicted"/>
<evidence type="ECO:0000313" key="4">
    <source>
        <dbReference type="Proteomes" id="UP001157186"/>
    </source>
</evidence>
<dbReference type="PANTHER" id="PTHR41775">
    <property type="entry name" value="SECRETED PROTEIN-RELATED"/>
    <property type="match status" value="1"/>
</dbReference>
<keyword evidence="4" id="KW-1185">Reference proteome</keyword>
<dbReference type="Proteomes" id="UP001157186">
    <property type="component" value="Unassembled WGS sequence"/>
</dbReference>
<feature type="signal peptide" evidence="1">
    <location>
        <begin position="1"/>
        <end position="28"/>
    </location>
</feature>
<comment type="caution">
    <text evidence="3">The sequence shown here is derived from an EMBL/GenBank/DDBJ whole genome shotgun (WGS) entry which is preliminary data.</text>
</comment>
<dbReference type="PROSITE" id="PS50853">
    <property type="entry name" value="FN3"/>
    <property type="match status" value="1"/>
</dbReference>
<dbReference type="RefSeq" id="WP_284245025.1">
    <property type="nucleotide sequence ID" value="NZ_BSST01000001.1"/>
</dbReference>
<keyword evidence="1" id="KW-0732">Signal</keyword>
<dbReference type="Gene3D" id="2.60.40.10">
    <property type="entry name" value="Immunoglobulins"/>
    <property type="match status" value="1"/>
</dbReference>
<feature type="chain" id="PRO_5046614308" description="Fibronectin type-III domain-containing protein" evidence="1">
    <location>
        <begin position="29"/>
        <end position="637"/>
    </location>
</feature>
<evidence type="ECO:0000256" key="1">
    <source>
        <dbReference type="SAM" id="SignalP"/>
    </source>
</evidence>
<dbReference type="NCBIfam" id="TIGR03296">
    <property type="entry name" value="M6dom_TIGR03296"/>
    <property type="match status" value="1"/>
</dbReference>
<name>A0ABQ6GT53_9GAMM</name>
<reference evidence="3 4" key="1">
    <citation type="submission" date="2023-03" db="EMBL/GenBank/DDBJ databases">
        <title>Draft genome sequence of Thalassotalea insulae KCTC 62186T.</title>
        <authorList>
            <person name="Sawabe T."/>
        </authorList>
    </citation>
    <scope>NUCLEOTIDE SEQUENCE [LARGE SCALE GENOMIC DNA]</scope>
    <source>
        <strain evidence="3 4">KCTC 62186</strain>
    </source>
</reference>
<gene>
    <name evidence="3" type="ORF">tinsulaeT_24680</name>
</gene>
<organism evidence="3 4">
    <name type="scientific">Thalassotalea insulae</name>
    <dbReference type="NCBI Taxonomy" id="2056778"/>
    <lineage>
        <taxon>Bacteria</taxon>
        <taxon>Pseudomonadati</taxon>
        <taxon>Pseudomonadota</taxon>
        <taxon>Gammaproteobacteria</taxon>
        <taxon>Alteromonadales</taxon>
        <taxon>Colwelliaceae</taxon>
        <taxon>Thalassotalea</taxon>
    </lineage>
</organism>
<dbReference type="InterPro" id="IPR003961">
    <property type="entry name" value="FN3_dom"/>
</dbReference>
<accession>A0ABQ6GT53</accession>
<dbReference type="InterPro" id="IPR013783">
    <property type="entry name" value="Ig-like_fold"/>
</dbReference>